<keyword evidence="18" id="KW-1185">Reference proteome</keyword>
<evidence type="ECO:0000256" key="12">
    <source>
        <dbReference type="ARBA" id="ARBA00041614"/>
    </source>
</evidence>
<name>A0ABU1AV65_9BACT</name>
<sequence>MITSFKIHSGWTFGRCDESVRYAAKVPGCVHTDLHREGLIPDPFYGQNEAQLQWIEECDWEYSTEFDASDALLAADHIDLVANGLDTLATVSLNGQVIAETSNMFVGLRCPVGGLLKKQGNQLLVRFANPMDYIRAREGKPLSPIACDPIGGRQQIRKQQCAFGWDWGPRFASSGIWRDIYLEAWSSARIEDYKVEQTHSPAGVSVRVIPELLGAGESTLCTARLLFGDVIVAESSSREVEGLVLMVEKPELWWPNGQGAQPVYRLELELTDEAGALLDSRSQALGLCEVLLDRQKDEWGESFQFKVNGRVIFAKGANWIPSHCFVNEGEELAMDALDSARDANMNMIRVWGGGVYESDTFFQRCLENGLLIWHDFMFACWTYPGDEAYLASVREEAVYQVRRLRNHSHLALWCGNNEIVQMHWEKMRDHPEEAQAYVKLFHEILPEVIETHGGASAYWPSSGWNPQDPMGFTDNVDSGDTHFWGVWAARQPVEAYEALEHRFFSEFGMQAYPWPETAATFTKSRNIFSPDMNCHQKNGSGNEIIFHYISTLYRFPKDYESTVYLSQLNQAYCLRFGIEHMRRNMPRTMGALYWQLNDCWPVASWSSLDFGGRWKVLQYAARRFFAPLLVSVKRVGEETVIWSNNYRVSDINAMEVHTIYDGPCSVTGELSWALWSIQSGKQVADGGGVVELLAGEAKLYDTVDCEAAIQEYGRDDLVLRTRLSAPDNEESCNTTFFSAPRHLEFQKPSYQLEVVELAAQQFELTLQSDVIAYQVFLNLDDALEFRASDNAFELFPSEVKKVLIRVLEPLSLDDFKRKLKVFSYYDTYEE</sequence>
<dbReference type="Pfam" id="PF17786">
    <property type="entry name" value="Mannosidase_ig"/>
    <property type="match status" value="1"/>
</dbReference>
<dbReference type="InterPro" id="IPR041625">
    <property type="entry name" value="Beta-mannosidase_Ig"/>
</dbReference>
<dbReference type="InterPro" id="IPR036156">
    <property type="entry name" value="Beta-gal/glucu_dom_sf"/>
</dbReference>
<dbReference type="InterPro" id="IPR050887">
    <property type="entry name" value="Beta-mannosidase_GH2"/>
</dbReference>
<evidence type="ECO:0000256" key="9">
    <source>
        <dbReference type="ARBA" id="ARBA00023295"/>
    </source>
</evidence>
<dbReference type="EMBL" id="JARXHW010000023">
    <property type="protein sequence ID" value="MDQ8208049.1"/>
    <property type="molecule type" value="Genomic_DNA"/>
</dbReference>
<reference evidence="17 18" key="1">
    <citation type="submission" date="2023-04" db="EMBL/GenBank/DDBJ databases">
        <title>A novel bacteria isolated from coastal sediment.</title>
        <authorList>
            <person name="Liu X.-J."/>
            <person name="Du Z.-J."/>
        </authorList>
    </citation>
    <scope>NUCLEOTIDE SEQUENCE [LARGE SCALE GENOMIC DNA]</scope>
    <source>
        <strain evidence="17 18">SDUM461003</strain>
    </source>
</reference>
<evidence type="ECO:0000256" key="3">
    <source>
        <dbReference type="ARBA" id="ARBA00004740"/>
    </source>
</evidence>
<keyword evidence="8" id="KW-0325">Glycoprotein</keyword>
<dbReference type="SUPFAM" id="SSF49785">
    <property type="entry name" value="Galactose-binding domain-like"/>
    <property type="match status" value="1"/>
</dbReference>
<comment type="catalytic activity">
    <reaction evidence="1">
        <text>Hydrolysis of terminal, non-reducing beta-D-mannose residues in beta-D-mannosides.</text>
        <dbReference type="EC" id="3.2.1.25"/>
    </reaction>
</comment>
<evidence type="ECO:0000256" key="2">
    <source>
        <dbReference type="ARBA" id="ARBA00004613"/>
    </source>
</evidence>
<dbReference type="EC" id="3.2.1.25" evidence="5"/>
<dbReference type="Pfam" id="PF22666">
    <property type="entry name" value="Glyco_hydro_2_N2"/>
    <property type="match status" value="1"/>
</dbReference>
<dbReference type="InterPro" id="IPR008979">
    <property type="entry name" value="Galactose-bd-like_sf"/>
</dbReference>
<keyword evidence="9" id="KW-0326">Glycosidase</keyword>
<feature type="domain" description="Beta-mannosidase-like galactose-binding" evidence="16">
    <location>
        <begin position="11"/>
        <end position="178"/>
    </location>
</feature>
<gene>
    <name evidence="17" type="ORF">QEH52_11055</name>
</gene>
<comment type="similarity">
    <text evidence="10">Belongs to the glycosyl hydrolase 2 family. Beta-mannosidase B subfamily.</text>
</comment>
<dbReference type="RefSeq" id="WP_308950461.1">
    <property type="nucleotide sequence ID" value="NZ_JARXHW010000023.1"/>
</dbReference>
<keyword evidence="6" id="KW-0964">Secreted</keyword>
<dbReference type="PANTHER" id="PTHR43730:SF1">
    <property type="entry name" value="BETA-MANNOSIDASE"/>
    <property type="match status" value="1"/>
</dbReference>
<evidence type="ECO:0000259" key="14">
    <source>
        <dbReference type="Pfam" id="PF17753"/>
    </source>
</evidence>
<dbReference type="InterPro" id="IPR017853">
    <property type="entry name" value="GH"/>
</dbReference>
<feature type="domain" description="Glycoside hydrolase family 2 immunoglobulin-like beta-sandwich" evidence="13">
    <location>
        <begin position="230"/>
        <end position="287"/>
    </location>
</feature>
<organism evidence="17 18">
    <name type="scientific">Thalassobacterium maritimum</name>
    <dbReference type="NCBI Taxonomy" id="3041265"/>
    <lineage>
        <taxon>Bacteria</taxon>
        <taxon>Pseudomonadati</taxon>
        <taxon>Verrucomicrobiota</taxon>
        <taxon>Opitutia</taxon>
        <taxon>Puniceicoccales</taxon>
        <taxon>Coraliomargaritaceae</taxon>
        <taxon>Thalassobacterium</taxon>
    </lineage>
</organism>
<evidence type="ECO:0000259" key="16">
    <source>
        <dbReference type="Pfam" id="PF22666"/>
    </source>
</evidence>
<evidence type="ECO:0000259" key="13">
    <source>
        <dbReference type="Pfam" id="PF00703"/>
    </source>
</evidence>
<evidence type="ECO:0000256" key="7">
    <source>
        <dbReference type="ARBA" id="ARBA00022801"/>
    </source>
</evidence>
<dbReference type="SUPFAM" id="SSF51445">
    <property type="entry name" value="(Trans)glycosidases"/>
    <property type="match status" value="1"/>
</dbReference>
<evidence type="ECO:0000256" key="5">
    <source>
        <dbReference type="ARBA" id="ARBA00012754"/>
    </source>
</evidence>
<evidence type="ECO:0000259" key="15">
    <source>
        <dbReference type="Pfam" id="PF17786"/>
    </source>
</evidence>
<protein>
    <recommendedName>
        <fullName evidence="11">Beta-mannosidase B</fullName>
        <ecNumber evidence="5">3.2.1.25</ecNumber>
    </recommendedName>
    <alternativeName>
        <fullName evidence="12">Mannanase B</fullName>
    </alternativeName>
</protein>
<dbReference type="SUPFAM" id="SSF49303">
    <property type="entry name" value="beta-Galactosidase/glucuronidase domain"/>
    <property type="match status" value="2"/>
</dbReference>
<dbReference type="InterPro" id="IPR041447">
    <property type="entry name" value="Mannosidase_ig"/>
</dbReference>
<accession>A0ABU1AV65</accession>
<proteinExistence type="inferred from homology"/>
<feature type="domain" description="Mannosidase Ig/CBM-like" evidence="15">
    <location>
        <begin position="654"/>
        <end position="742"/>
    </location>
</feature>
<comment type="pathway">
    <text evidence="3">Glycan metabolism; N-glycan degradation.</text>
</comment>
<evidence type="ECO:0000256" key="10">
    <source>
        <dbReference type="ARBA" id="ARBA00038429"/>
    </source>
</evidence>
<dbReference type="Gene3D" id="2.60.120.260">
    <property type="entry name" value="Galactose-binding domain-like"/>
    <property type="match status" value="1"/>
</dbReference>
<dbReference type="Gene3D" id="3.20.20.80">
    <property type="entry name" value="Glycosidases"/>
    <property type="match status" value="1"/>
</dbReference>
<evidence type="ECO:0000256" key="1">
    <source>
        <dbReference type="ARBA" id="ARBA00000829"/>
    </source>
</evidence>
<evidence type="ECO:0000256" key="6">
    <source>
        <dbReference type="ARBA" id="ARBA00022525"/>
    </source>
</evidence>
<evidence type="ECO:0000256" key="8">
    <source>
        <dbReference type="ARBA" id="ARBA00023180"/>
    </source>
</evidence>
<dbReference type="PANTHER" id="PTHR43730">
    <property type="entry name" value="BETA-MANNOSIDASE"/>
    <property type="match status" value="1"/>
</dbReference>
<dbReference type="Pfam" id="PF00703">
    <property type="entry name" value="Glyco_hydro_2"/>
    <property type="match status" value="1"/>
</dbReference>
<comment type="subunit">
    <text evidence="4">Homodimer.</text>
</comment>
<dbReference type="Proteomes" id="UP001225316">
    <property type="component" value="Unassembled WGS sequence"/>
</dbReference>
<dbReference type="InterPro" id="IPR006102">
    <property type="entry name" value="Ig-like_GH2"/>
</dbReference>
<dbReference type="Pfam" id="PF17753">
    <property type="entry name" value="Ig_mannosidase"/>
    <property type="match status" value="1"/>
</dbReference>
<keyword evidence="7" id="KW-0378">Hydrolase</keyword>
<dbReference type="InterPro" id="IPR054593">
    <property type="entry name" value="Beta-mannosidase-like_N2"/>
</dbReference>
<comment type="caution">
    <text evidence="17">The sequence shown here is derived from an EMBL/GenBank/DDBJ whole genome shotgun (WGS) entry which is preliminary data.</text>
</comment>
<feature type="domain" description="Beta-mannosidase Ig-fold" evidence="14">
    <location>
        <begin position="746"/>
        <end position="827"/>
    </location>
</feature>
<dbReference type="Gene3D" id="2.60.40.10">
    <property type="entry name" value="Immunoglobulins"/>
    <property type="match status" value="2"/>
</dbReference>
<evidence type="ECO:0000313" key="17">
    <source>
        <dbReference type="EMBL" id="MDQ8208049.1"/>
    </source>
</evidence>
<evidence type="ECO:0000256" key="4">
    <source>
        <dbReference type="ARBA" id="ARBA00011738"/>
    </source>
</evidence>
<evidence type="ECO:0000256" key="11">
    <source>
        <dbReference type="ARBA" id="ARBA00041069"/>
    </source>
</evidence>
<evidence type="ECO:0000313" key="18">
    <source>
        <dbReference type="Proteomes" id="UP001225316"/>
    </source>
</evidence>
<dbReference type="InterPro" id="IPR013783">
    <property type="entry name" value="Ig-like_fold"/>
</dbReference>
<comment type="subcellular location">
    <subcellularLocation>
        <location evidence="2">Secreted</location>
    </subcellularLocation>
</comment>